<evidence type="ECO:0000256" key="3">
    <source>
        <dbReference type="ARBA" id="ARBA00022741"/>
    </source>
</evidence>
<protein>
    <submittedName>
        <fullName evidence="7">Acyl-CoA synthase</fullName>
    </submittedName>
</protein>
<proteinExistence type="inferred from homology"/>
<dbReference type="InterPro" id="IPR000873">
    <property type="entry name" value="AMP-dep_synth/lig_dom"/>
</dbReference>
<feature type="region of interest" description="Disordered" evidence="5">
    <location>
        <begin position="1017"/>
        <end position="1055"/>
    </location>
</feature>
<evidence type="ECO:0000313" key="7">
    <source>
        <dbReference type="EMBL" id="EDM75817.1"/>
    </source>
</evidence>
<dbReference type="GO" id="GO:0005324">
    <property type="term" value="F:long-chain fatty acid transmembrane transporter activity"/>
    <property type="evidence" value="ECO:0007669"/>
    <property type="project" value="TreeGrafter"/>
</dbReference>
<evidence type="ECO:0000256" key="4">
    <source>
        <dbReference type="ARBA" id="ARBA00022840"/>
    </source>
</evidence>
<dbReference type="STRING" id="391625.PPSIR1_34792"/>
<sequence length="1055" mass="114381">MRASVQNAKDLIEFGRLGDPWGSPYEIVHSSRRYRLRRYASAHTSEPGASEREQATTQVRAPVLLIPPLMVTSEVYDVAPDVSAVAFLVGAGLDVWLVDFGAPEREEGGLERTLDDHVLAIDDAITRARAEADSDVHLVGYSQGGMFCYQTAAYRRCEGVASIITFGSPVDIHRNLPAIDAEVGSRVIGAARRAVAKPLAQIEGLPGILTSSAFKVVSLRKELQQISDFMTKLHDRDALIKRESRRRFLGGEGFVAWPGPALRTFVDEFIVANRMSAGGFVIAGRTATLAELDVPILYFVGERDDIARPASVRGIAKAAPAAESYELPLPAGHFGLVVGSTANTRSWPAVAEWVRWREGAGPRPEALPDPEAARVAAERLRQEYDDIEAFDVEADFEPIVDVVGSLARSFLARVEDRSRELGDSFDDMRYQLPRLRTLERLAPDTRISLAFELADRAARSPDRTFFLWKGRAFSYAEADRRVDAIVRGFIDRGVRAGQRVGVIMDGRPSYLSVVAALNRLGAVAVLYKPHLGGPVAGAGAGAGARSERDDEDRHASARLLGEALAQGELAAVVADPPNAAEAVEAWTVARRDEPVLVLGGGPERDPSRPLPAGVFDMEAIDPARVELPAWYVPNPGRARDLALVVVTVRPWAGTREARISNARWAVSAYGSAASCLLSSKDTVYSVLPLHHPAGMLVAVGGALVGRSRLALSAGFDPENFWAEVRRYGATVAFYAGEQWRLLADAPRSPSEGNHPLRLIAGSGMRADLWRRVEARFGPIGIREFYASTEGNLVLANVADKPGALGRPMPGTNELAVVAYDFAANDFVRDSQGHARRCRVNEAGLLIAKVDPTHPGLREPRPAGHRGETFLSSVFGKRDTWFVTGDLVRRDAEGDFWYVDRTSHLIHGPHGWIASREIEDVIYAGTGQTGIEGDDLGSVRLVVVHGVARDELPEALASAGVPGAHEFPIATLVVADPARFDPRSLERVVGGLRPEQRPIWVRVRARVALSDGYRPLKSPLRAEPIDPGEAHALRWDPGGSRYLPLEGSQAQGSGPG</sequence>
<dbReference type="Proteomes" id="UP000005801">
    <property type="component" value="Unassembled WGS sequence"/>
</dbReference>
<reference evidence="7 8" key="1">
    <citation type="submission" date="2007-06" db="EMBL/GenBank/DDBJ databases">
        <authorList>
            <person name="Shimkets L."/>
            <person name="Ferriera S."/>
            <person name="Johnson J."/>
            <person name="Kravitz S."/>
            <person name="Beeson K."/>
            <person name="Sutton G."/>
            <person name="Rogers Y.-H."/>
            <person name="Friedman R."/>
            <person name="Frazier M."/>
            <person name="Venter J.C."/>
        </authorList>
    </citation>
    <scope>NUCLEOTIDE SEQUENCE [LARGE SCALE GENOMIC DNA]</scope>
    <source>
        <strain evidence="7 8">SIR-1</strain>
    </source>
</reference>
<keyword evidence="3" id="KW-0547">Nucleotide-binding</keyword>
<dbReference type="GO" id="GO:0005886">
    <property type="term" value="C:plasma membrane"/>
    <property type="evidence" value="ECO:0007669"/>
    <property type="project" value="TreeGrafter"/>
</dbReference>
<name>A6GE99_9BACT</name>
<feature type="domain" description="AMP-dependent synthetase/ligase" evidence="6">
    <location>
        <begin position="454"/>
        <end position="532"/>
    </location>
</feature>
<dbReference type="InterPro" id="IPR029058">
    <property type="entry name" value="AB_hydrolase_fold"/>
</dbReference>
<evidence type="ECO:0000256" key="1">
    <source>
        <dbReference type="ARBA" id="ARBA00006432"/>
    </source>
</evidence>
<dbReference type="GO" id="GO:0004467">
    <property type="term" value="F:long-chain fatty acid-CoA ligase activity"/>
    <property type="evidence" value="ECO:0007669"/>
    <property type="project" value="TreeGrafter"/>
</dbReference>
<dbReference type="AlphaFoldDB" id="A6GE99"/>
<dbReference type="Gene3D" id="3.40.50.1820">
    <property type="entry name" value="alpha/beta hydrolase"/>
    <property type="match status" value="1"/>
</dbReference>
<keyword evidence="4" id="KW-0067">ATP-binding</keyword>
<dbReference type="eggNOG" id="COG0318">
    <property type="taxonomic scope" value="Bacteria"/>
</dbReference>
<comment type="caution">
    <text evidence="7">The sequence shown here is derived from an EMBL/GenBank/DDBJ whole genome shotgun (WGS) entry which is preliminary data.</text>
</comment>
<dbReference type="Gene3D" id="3.40.50.12780">
    <property type="entry name" value="N-terminal domain of ligase-like"/>
    <property type="match status" value="1"/>
</dbReference>
<accession>A6GE99</accession>
<dbReference type="EMBL" id="ABCS01000080">
    <property type="protein sequence ID" value="EDM75817.1"/>
    <property type="molecule type" value="Genomic_DNA"/>
</dbReference>
<feature type="domain" description="AMP-dependent synthetase/ligase" evidence="6">
    <location>
        <begin position="677"/>
        <end position="817"/>
    </location>
</feature>
<dbReference type="SUPFAM" id="SSF56801">
    <property type="entry name" value="Acetyl-CoA synthetase-like"/>
    <property type="match status" value="1"/>
</dbReference>
<evidence type="ECO:0000256" key="5">
    <source>
        <dbReference type="SAM" id="MobiDB-lite"/>
    </source>
</evidence>
<dbReference type="SUPFAM" id="SSF53474">
    <property type="entry name" value="alpha/beta-Hydrolases"/>
    <property type="match status" value="1"/>
</dbReference>
<keyword evidence="2" id="KW-0436">Ligase</keyword>
<dbReference type="Pfam" id="PF00501">
    <property type="entry name" value="AMP-binding"/>
    <property type="match status" value="2"/>
</dbReference>
<dbReference type="GO" id="GO:0005524">
    <property type="term" value="F:ATP binding"/>
    <property type="evidence" value="ECO:0007669"/>
    <property type="project" value="UniProtKB-KW"/>
</dbReference>
<organism evidence="7 8">
    <name type="scientific">Plesiocystis pacifica SIR-1</name>
    <dbReference type="NCBI Taxonomy" id="391625"/>
    <lineage>
        <taxon>Bacteria</taxon>
        <taxon>Pseudomonadati</taxon>
        <taxon>Myxococcota</taxon>
        <taxon>Polyangia</taxon>
        <taxon>Nannocystales</taxon>
        <taxon>Nannocystaceae</taxon>
        <taxon>Plesiocystis</taxon>
    </lineage>
</organism>
<dbReference type="PANTHER" id="PTHR43107:SF15">
    <property type="entry name" value="FATTY ACID TRANSPORT PROTEIN 3, ISOFORM A"/>
    <property type="match status" value="1"/>
</dbReference>
<dbReference type="GO" id="GO:0044539">
    <property type="term" value="P:long-chain fatty acid import into cell"/>
    <property type="evidence" value="ECO:0007669"/>
    <property type="project" value="TreeGrafter"/>
</dbReference>
<gene>
    <name evidence="7" type="ORF">PPSIR1_34792</name>
</gene>
<dbReference type="InterPro" id="IPR042099">
    <property type="entry name" value="ANL_N_sf"/>
</dbReference>
<dbReference type="eggNOG" id="COG3243">
    <property type="taxonomic scope" value="Bacteria"/>
</dbReference>
<evidence type="ECO:0000313" key="8">
    <source>
        <dbReference type="Proteomes" id="UP000005801"/>
    </source>
</evidence>
<dbReference type="ESTHER" id="9delt-a6ge99">
    <property type="family name" value="PHA_synth_III_C"/>
</dbReference>
<keyword evidence="8" id="KW-1185">Reference proteome</keyword>
<evidence type="ECO:0000256" key="2">
    <source>
        <dbReference type="ARBA" id="ARBA00022598"/>
    </source>
</evidence>
<comment type="similarity">
    <text evidence="1">Belongs to the ATP-dependent AMP-binding enzyme family.</text>
</comment>
<dbReference type="PANTHER" id="PTHR43107">
    <property type="entry name" value="LONG-CHAIN FATTY ACID TRANSPORT PROTEIN"/>
    <property type="match status" value="1"/>
</dbReference>
<evidence type="ECO:0000259" key="6">
    <source>
        <dbReference type="Pfam" id="PF00501"/>
    </source>
</evidence>